<keyword evidence="2" id="KW-1185">Reference proteome</keyword>
<sequence>MLFPITSIFAQKTDTLPTLSVILTSNTPYVYQDEQGYTVVVGEVKNTNTLTSVTDVRIRVIFYDDTNPEPLEIVEGKSSLQVIPPLGTSPYIIKSKTPNSEITHASVSLGLFNSSTSKSKQLSVEVNNIDLDDTLRFSGVLKNGAAPSNNTNVYLTFYDNFQPPRIIDVITIPIGNAESNETINFNFNEKIQSRIVGFTISAESNVFYSDPKNVTIPESEIATKLVTISKVSILDKEGKNLSEIKVGSTVIIQSDAWIQFSADQKTNETPYTYYVQIKQSGTPYVEFIGKYDGRYIETGQQSQSVDWIPESSGLFFIETFVWDRNNVPIANPGPIVLILVK</sequence>
<dbReference type="EMBL" id="AFPU01000001">
    <property type="protein sequence ID" value="EGP94357.1"/>
    <property type="molecule type" value="Genomic_DNA"/>
</dbReference>
<reference evidence="1 2" key="1">
    <citation type="journal article" date="2011" name="J. Bacteriol.">
        <title>Genome Sequence of an Ammonia-Oxidizing Soil Archaeon, "Candidatus Nitrosoarchaeum koreensis" MY1.</title>
        <authorList>
            <person name="Kim B.K."/>
            <person name="Jung M.Y."/>
            <person name="Yu D.S."/>
            <person name="Park S.J."/>
            <person name="Oh T.K."/>
            <person name="Rhee S.K."/>
            <person name="Kim J.F."/>
        </authorList>
    </citation>
    <scope>NUCLEOTIDE SEQUENCE [LARGE SCALE GENOMIC DNA]</scope>
    <source>
        <strain evidence="1 2">MY1</strain>
    </source>
</reference>
<accession>F9CY02</accession>
<protein>
    <submittedName>
        <fullName evidence="1">Uncharacterized protein</fullName>
    </submittedName>
</protein>
<gene>
    <name evidence="1" type="ORF">MY1_1605</name>
</gene>
<proteinExistence type="predicted"/>
<dbReference type="AlphaFoldDB" id="F9CY02"/>
<dbReference type="STRING" id="1001994.MY1_1605"/>
<dbReference type="PATRIC" id="fig|1001994.6.peg.1584"/>
<dbReference type="Proteomes" id="UP000004440">
    <property type="component" value="Unassembled WGS sequence"/>
</dbReference>
<comment type="caution">
    <text evidence="1">The sequence shown here is derived from an EMBL/GenBank/DDBJ whole genome shotgun (WGS) entry which is preliminary data.</text>
</comment>
<dbReference type="RefSeq" id="WP_007551331.1">
    <property type="nucleotide sequence ID" value="NZ_AFPU01000001.1"/>
</dbReference>
<evidence type="ECO:0000313" key="1">
    <source>
        <dbReference type="EMBL" id="EGP94357.1"/>
    </source>
</evidence>
<organism evidence="1 2">
    <name type="scientific">Nitrosarchaeum koreense MY1</name>
    <dbReference type="NCBI Taxonomy" id="1001994"/>
    <lineage>
        <taxon>Archaea</taxon>
        <taxon>Nitrososphaerota</taxon>
        <taxon>Nitrososphaeria</taxon>
        <taxon>Nitrosopumilales</taxon>
        <taxon>Nitrosopumilaceae</taxon>
        <taxon>Nitrosarchaeum</taxon>
    </lineage>
</organism>
<name>F9CY02_9ARCH</name>
<evidence type="ECO:0000313" key="2">
    <source>
        <dbReference type="Proteomes" id="UP000004440"/>
    </source>
</evidence>